<protein>
    <recommendedName>
        <fullName evidence="2">PNPLA domain-containing protein</fullName>
    </recommendedName>
</protein>
<sequence length="328" mass="36925">MTIKHLVIPGGGPVGLKALGALQYLEQNGFWNITDIETIYATSAGAIISVLLCLKFDWETINDYIIKRPWNEAFQLGVDQIFEAYSKKGLFDKNIAEIFYKPFFNARDISLKITLAEFYELSNIEIHLFSLDINKFNLEDLSYITHPDLPVLTAVQMSSAIPIIISPVCVDDKCYVDGGVVCNYPINQCILRSGNVNEIFGLRNKYIKNDDNIVKENSTILEYVMNFISKLVNNVSLRAEEQTIPNELIYEAESMNLSKIQLALSSKEVRQELIDSGLEAGKAFLLAREKNVIDLDQPLLEVEDLAKLESTVEIIDAVFLNDGIQKLS</sequence>
<organism evidence="3">
    <name type="scientific">viral metagenome</name>
    <dbReference type="NCBI Taxonomy" id="1070528"/>
    <lineage>
        <taxon>unclassified sequences</taxon>
        <taxon>metagenomes</taxon>
        <taxon>organismal metagenomes</taxon>
    </lineage>
</organism>
<name>A0A6C0K2H7_9ZZZZ</name>
<reference evidence="3" key="1">
    <citation type="journal article" date="2020" name="Nature">
        <title>Giant virus diversity and host interactions through global metagenomics.</title>
        <authorList>
            <person name="Schulz F."/>
            <person name="Roux S."/>
            <person name="Paez-Espino D."/>
            <person name="Jungbluth S."/>
            <person name="Walsh D.A."/>
            <person name="Denef V.J."/>
            <person name="McMahon K.D."/>
            <person name="Konstantinidis K.T."/>
            <person name="Eloe-Fadrosh E.A."/>
            <person name="Kyrpides N.C."/>
            <person name="Woyke T."/>
        </authorList>
    </citation>
    <scope>NUCLEOTIDE SEQUENCE</scope>
    <source>
        <strain evidence="3">GVMAG-S-1101165-83</strain>
    </source>
</reference>
<dbReference type="Gene3D" id="3.40.1090.10">
    <property type="entry name" value="Cytosolic phospholipase A2 catalytic domain"/>
    <property type="match status" value="2"/>
</dbReference>
<dbReference type="InterPro" id="IPR016035">
    <property type="entry name" value="Acyl_Trfase/lysoPLipase"/>
</dbReference>
<evidence type="ECO:0000259" key="2">
    <source>
        <dbReference type="PROSITE" id="PS51635"/>
    </source>
</evidence>
<dbReference type="GO" id="GO:0006629">
    <property type="term" value="P:lipid metabolic process"/>
    <property type="evidence" value="ECO:0007669"/>
    <property type="project" value="UniProtKB-KW"/>
</dbReference>
<dbReference type="PANTHER" id="PTHR46394:SF1">
    <property type="entry name" value="PNPLA DOMAIN-CONTAINING PROTEIN"/>
    <property type="match status" value="1"/>
</dbReference>
<dbReference type="PANTHER" id="PTHR46394">
    <property type="entry name" value="ANNEXIN"/>
    <property type="match status" value="1"/>
</dbReference>
<evidence type="ECO:0000313" key="3">
    <source>
        <dbReference type="EMBL" id="QHU10887.1"/>
    </source>
</evidence>
<dbReference type="SUPFAM" id="SSF52151">
    <property type="entry name" value="FabD/lysophospholipase-like"/>
    <property type="match status" value="1"/>
</dbReference>
<dbReference type="AlphaFoldDB" id="A0A6C0K2H7"/>
<accession>A0A6C0K2H7</accession>
<proteinExistence type="predicted"/>
<keyword evidence="1" id="KW-0443">Lipid metabolism</keyword>
<dbReference type="InterPro" id="IPR002641">
    <property type="entry name" value="PNPLA_dom"/>
</dbReference>
<dbReference type="Pfam" id="PF01734">
    <property type="entry name" value="Patatin"/>
    <property type="match status" value="1"/>
</dbReference>
<dbReference type="PROSITE" id="PS51635">
    <property type="entry name" value="PNPLA"/>
    <property type="match status" value="1"/>
</dbReference>
<dbReference type="EMBL" id="MN740773">
    <property type="protein sequence ID" value="QHU10887.1"/>
    <property type="molecule type" value="Genomic_DNA"/>
</dbReference>
<feature type="domain" description="PNPLA" evidence="2">
    <location>
        <begin position="6"/>
        <end position="190"/>
    </location>
</feature>
<dbReference type="InterPro" id="IPR052580">
    <property type="entry name" value="Lipid_Hydrolase"/>
</dbReference>
<evidence type="ECO:0000256" key="1">
    <source>
        <dbReference type="ARBA" id="ARBA00023098"/>
    </source>
</evidence>